<sequence length="17" mass="2049">MTNYVYIEKAYTKLIKA</sequence>
<accession>A0ABR4CS99</accession>
<comment type="caution">
    <text evidence="1">The sequence shown here is derived from an EMBL/GenBank/DDBJ whole genome shotgun (WGS) entry which is preliminary data.</text>
</comment>
<gene>
    <name evidence="1" type="ORF">VTL71DRAFT_11419</name>
</gene>
<keyword evidence="2" id="KW-1185">Reference proteome</keyword>
<proteinExistence type="predicted"/>
<reference evidence="1 2" key="1">
    <citation type="journal article" date="2024" name="Commun. Biol.">
        <title>Comparative genomic analysis of thermophilic fungi reveals convergent evolutionary adaptations and gene losses.</title>
        <authorList>
            <person name="Steindorff A.S."/>
            <person name="Aguilar-Pontes M.V."/>
            <person name="Robinson A.J."/>
            <person name="Andreopoulos B."/>
            <person name="LaButti K."/>
            <person name="Kuo A."/>
            <person name="Mondo S."/>
            <person name="Riley R."/>
            <person name="Otillar R."/>
            <person name="Haridas S."/>
            <person name="Lipzen A."/>
            <person name="Grimwood J."/>
            <person name="Schmutz J."/>
            <person name="Clum A."/>
            <person name="Reid I.D."/>
            <person name="Moisan M.C."/>
            <person name="Butler G."/>
            <person name="Nguyen T.T.M."/>
            <person name="Dewar K."/>
            <person name="Conant G."/>
            <person name="Drula E."/>
            <person name="Henrissat B."/>
            <person name="Hansel C."/>
            <person name="Singer S."/>
            <person name="Hutchinson M.I."/>
            <person name="de Vries R.P."/>
            <person name="Natvig D.O."/>
            <person name="Powell A.J."/>
            <person name="Tsang A."/>
            <person name="Grigoriev I.V."/>
        </authorList>
    </citation>
    <scope>NUCLEOTIDE SEQUENCE [LARGE SCALE GENOMIC DNA]</scope>
    <source>
        <strain evidence="1 2">CBS 494.80</strain>
    </source>
</reference>
<evidence type="ECO:0000313" key="1">
    <source>
        <dbReference type="EMBL" id="KAL2072076.1"/>
    </source>
</evidence>
<name>A0ABR4CS99_9HELO</name>
<dbReference type="Proteomes" id="UP001595075">
    <property type="component" value="Unassembled WGS sequence"/>
</dbReference>
<dbReference type="EMBL" id="JAZHXI010000004">
    <property type="protein sequence ID" value="KAL2072076.1"/>
    <property type="molecule type" value="Genomic_DNA"/>
</dbReference>
<protein>
    <submittedName>
        <fullName evidence="1">Uncharacterized protein</fullName>
    </submittedName>
</protein>
<organism evidence="1 2">
    <name type="scientific">Oculimacula yallundae</name>
    <dbReference type="NCBI Taxonomy" id="86028"/>
    <lineage>
        <taxon>Eukaryota</taxon>
        <taxon>Fungi</taxon>
        <taxon>Dikarya</taxon>
        <taxon>Ascomycota</taxon>
        <taxon>Pezizomycotina</taxon>
        <taxon>Leotiomycetes</taxon>
        <taxon>Helotiales</taxon>
        <taxon>Ploettnerulaceae</taxon>
        <taxon>Oculimacula</taxon>
    </lineage>
</organism>
<evidence type="ECO:0000313" key="2">
    <source>
        <dbReference type="Proteomes" id="UP001595075"/>
    </source>
</evidence>